<evidence type="ECO:0000259" key="5">
    <source>
        <dbReference type="Pfam" id="PF22890"/>
    </source>
</evidence>
<evidence type="ECO:0000256" key="3">
    <source>
        <dbReference type="PROSITE-ProRule" id="PRU00339"/>
    </source>
</evidence>
<dbReference type="Proteomes" id="UP001194746">
    <property type="component" value="Unassembled WGS sequence"/>
</dbReference>
<dbReference type="InterPro" id="IPR039856">
    <property type="entry name" value="EMC2-like"/>
</dbReference>
<feature type="repeat" description="TPR" evidence="3">
    <location>
        <begin position="162"/>
        <end position="195"/>
    </location>
</feature>
<evidence type="ECO:0000256" key="2">
    <source>
        <dbReference type="ARBA" id="ARBA00022803"/>
    </source>
</evidence>
<evidence type="ECO:0000256" key="4">
    <source>
        <dbReference type="RuleBase" id="RU367091"/>
    </source>
</evidence>
<keyword evidence="4" id="KW-0256">Endoplasmic reticulum</keyword>
<evidence type="ECO:0000256" key="1">
    <source>
        <dbReference type="ARBA" id="ARBA00022737"/>
    </source>
</evidence>
<dbReference type="PROSITE" id="PS50005">
    <property type="entry name" value="TPR"/>
    <property type="match status" value="1"/>
</dbReference>
<organism evidence="6 7">
    <name type="scientific">Aspergillus nanangensis</name>
    <dbReference type="NCBI Taxonomy" id="2582783"/>
    <lineage>
        <taxon>Eukaryota</taxon>
        <taxon>Fungi</taxon>
        <taxon>Dikarya</taxon>
        <taxon>Ascomycota</taxon>
        <taxon>Pezizomycotina</taxon>
        <taxon>Eurotiomycetes</taxon>
        <taxon>Eurotiomycetidae</taxon>
        <taxon>Eurotiales</taxon>
        <taxon>Aspergillaceae</taxon>
        <taxon>Aspergillus</taxon>
        <taxon>Aspergillus subgen. Circumdati</taxon>
    </lineage>
</organism>
<evidence type="ECO:0000313" key="6">
    <source>
        <dbReference type="EMBL" id="KAF9885121.1"/>
    </source>
</evidence>
<dbReference type="AlphaFoldDB" id="A0AAD4CEP3"/>
<dbReference type="InterPro" id="IPR055217">
    <property type="entry name" value="TPR_EMC2"/>
</dbReference>
<protein>
    <recommendedName>
        <fullName evidence="4">ER membrane protein complex subunit 2</fullName>
    </recommendedName>
</protein>
<comment type="function">
    <text evidence="4">Part of the endoplasmic reticulum membrane protein complex (EMC) that enables the energy-independent insertion into endoplasmic reticulum membranes of newly synthesized membrane proteins.</text>
</comment>
<dbReference type="SMART" id="SM00028">
    <property type="entry name" value="TPR"/>
    <property type="match status" value="1"/>
</dbReference>
<name>A0AAD4CEP3_ASPNN</name>
<dbReference type="PANTHER" id="PTHR12760">
    <property type="entry name" value="TETRATRICOPEPTIDE REPEAT PROTEIN"/>
    <property type="match status" value="1"/>
</dbReference>
<dbReference type="SUPFAM" id="SSF48452">
    <property type="entry name" value="TPR-like"/>
    <property type="match status" value="1"/>
</dbReference>
<dbReference type="EMBL" id="VCAU01000103">
    <property type="protein sequence ID" value="KAF9885121.1"/>
    <property type="molecule type" value="Genomic_DNA"/>
</dbReference>
<reference evidence="6" key="2">
    <citation type="submission" date="2020-02" db="EMBL/GenBank/DDBJ databases">
        <authorList>
            <person name="Gilchrist C.L.M."/>
            <person name="Chooi Y.-H."/>
        </authorList>
    </citation>
    <scope>NUCLEOTIDE SEQUENCE</scope>
    <source>
        <strain evidence="6">MST-FP2251</strain>
    </source>
</reference>
<keyword evidence="4" id="KW-0472">Membrane</keyword>
<dbReference type="Gene3D" id="1.25.40.10">
    <property type="entry name" value="Tetratricopeptide repeat domain"/>
    <property type="match status" value="1"/>
</dbReference>
<comment type="subunit">
    <text evidence="4">Component of the ER membrane protein complex (EMC).</text>
</comment>
<accession>A0AAD4CEP3</accession>
<comment type="similarity">
    <text evidence="4">Belongs to the EMC2 family.</text>
</comment>
<reference evidence="6" key="1">
    <citation type="journal article" date="2019" name="Beilstein J. Org. Chem.">
        <title>Nanangenines: drimane sesquiterpenoids as the dominant metabolite cohort of a novel Australian fungus, Aspergillus nanangensis.</title>
        <authorList>
            <person name="Lacey H.J."/>
            <person name="Gilchrist C.L.M."/>
            <person name="Crombie A."/>
            <person name="Kalaitzis J.A."/>
            <person name="Vuong D."/>
            <person name="Rutledge P.J."/>
            <person name="Turner P."/>
            <person name="Pitt J.I."/>
            <person name="Lacey E."/>
            <person name="Chooi Y.H."/>
            <person name="Piggott A.M."/>
        </authorList>
    </citation>
    <scope>NUCLEOTIDE SEQUENCE</scope>
    <source>
        <strain evidence="6">MST-FP2251</strain>
    </source>
</reference>
<gene>
    <name evidence="6" type="ORF">FE257_000698</name>
</gene>
<evidence type="ECO:0000313" key="7">
    <source>
        <dbReference type="Proteomes" id="UP001194746"/>
    </source>
</evidence>
<feature type="domain" description="EMC2 TPR-like" evidence="5">
    <location>
        <begin position="115"/>
        <end position="200"/>
    </location>
</feature>
<keyword evidence="1" id="KW-0677">Repeat</keyword>
<dbReference type="InterPro" id="IPR011990">
    <property type="entry name" value="TPR-like_helical_dom_sf"/>
</dbReference>
<dbReference type="Pfam" id="PF22890">
    <property type="entry name" value="TPR_EMC2"/>
    <property type="match status" value="1"/>
</dbReference>
<sequence length="326" mass="35910">MTAATADPYALDHSNLIATLRFSQQAPLILGQKQAAPDSDSIFSATHTRDDPAKYGTIEQLFFSCLQTGDDESAHKCLDQLTQRFGPSNERIQGLRGLYEEAISGKPVDLEECLRKHNDALSENPMNIPILKRRISLLRSLARPAEAIGGLVELLKAVPTDAESWCELADLYRSQGMTSQAVFCLEEALLIVPNAWNVHARLGELLYTSACSSEGDSSCRVLEKSIRYFCRSVELCDDYLRGLYGLALATSPFSESKHASDLVQESTPALGSGIISKDTFAKLNAFATEKLDNIVQHRSLNHQLWEVEQAELIAAKALLDRIKNPA</sequence>
<comment type="subcellular location">
    <subcellularLocation>
        <location evidence="4">Endoplasmic reticulum membrane</location>
        <topology evidence="4">Peripheral membrane protein</topology>
        <orientation evidence="4">Cytoplasmic side</orientation>
    </subcellularLocation>
</comment>
<proteinExistence type="inferred from homology"/>
<comment type="caution">
    <text evidence="6">The sequence shown here is derived from an EMBL/GenBank/DDBJ whole genome shotgun (WGS) entry which is preliminary data.</text>
</comment>
<dbReference type="InterPro" id="IPR019734">
    <property type="entry name" value="TPR_rpt"/>
</dbReference>
<dbReference type="GO" id="GO:0072546">
    <property type="term" value="C:EMC complex"/>
    <property type="evidence" value="ECO:0007669"/>
    <property type="project" value="UniProtKB-UniRule"/>
</dbReference>
<keyword evidence="2 3" id="KW-0802">TPR repeat</keyword>
<keyword evidence="7" id="KW-1185">Reference proteome</keyword>